<keyword evidence="1" id="KW-0479">Metal-binding</keyword>
<organism evidence="3 4">
    <name type="scientific">Glossina austeni</name>
    <name type="common">Savannah tsetse fly</name>
    <dbReference type="NCBI Taxonomy" id="7395"/>
    <lineage>
        <taxon>Eukaryota</taxon>
        <taxon>Metazoa</taxon>
        <taxon>Ecdysozoa</taxon>
        <taxon>Arthropoda</taxon>
        <taxon>Hexapoda</taxon>
        <taxon>Insecta</taxon>
        <taxon>Pterygota</taxon>
        <taxon>Neoptera</taxon>
        <taxon>Endopterygota</taxon>
        <taxon>Diptera</taxon>
        <taxon>Brachycera</taxon>
        <taxon>Muscomorpha</taxon>
        <taxon>Hippoboscoidea</taxon>
        <taxon>Glossinidae</taxon>
        <taxon>Glossina</taxon>
    </lineage>
</organism>
<dbReference type="PANTHER" id="PTHR46771:SF5">
    <property type="entry name" value="DETERIN"/>
    <property type="match status" value="1"/>
</dbReference>
<dbReference type="VEuPathDB" id="VectorBase:GAUT029523"/>
<dbReference type="STRING" id="7395.A0A1A9V8Q8"/>
<dbReference type="PANTHER" id="PTHR46771">
    <property type="entry name" value="DETERIN"/>
    <property type="match status" value="1"/>
</dbReference>
<protein>
    <submittedName>
        <fullName evidence="3">Uncharacterized protein</fullName>
    </submittedName>
</protein>
<dbReference type="InterPro" id="IPR051190">
    <property type="entry name" value="Baculoviral_IAP"/>
</dbReference>
<evidence type="ECO:0000313" key="4">
    <source>
        <dbReference type="Proteomes" id="UP000078200"/>
    </source>
</evidence>
<dbReference type="SMART" id="SM00238">
    <property type="entry name" value="BIR"/>
    <property type="match status" value="1"/>
</dbReference>
<name>A0A1A9V8Q8_GLOAU</name>
<dbReference type="Pfam" id="PF00653">
    <property type="entry name" value="BIR"/>
    <property type="match status" value="1"/>
</dbReference>
<keyword evidence="4" id="KW-1185">Reference proteome</keyword>
<evidence type="ECO:0000313" key="3">
    <source>
        <dbReference type="EnsemblMetazoa" id="GAUT029523-PA"/>
    </source>
</evidence>
<dbReference type="InterPro" id="IPR001370">
    <property type="entry name" value="BIR_rpt"/>
</dbReference>
<keyword evidence="2" id="KW-0862">Zinc</keyword>
<proteinExistence type="predicted"/>
<dbReference type="CDD" id="cd00022">
    <property type="entry name" value="BIR"/>
    <property type="match status" value="1"/>
</dbReference>
<dbReference type="PROSITE" id="PS50143">
    <property type="entry name" value="BIR_REPEAT_2"/>
    <property type="match status" value="1"/>
</dbReference>
<dbReference type="EnsemblMetazoa" id="GAUT029523-RA">
    <property type="protein sequence ID" value="GAUT029523-PA"/>
    <property type="gene ID" value="GAUT029523"/>
</dbReference>
<accession>A0A1A9V8Q8</accession>
<dbReference type="Proteomes" id="UP000078200">
    <property type="component" value="Unassembled WGS sequence"/>
</dbReference>
<evidence type="ECO:0000256" key="1">
    <source>
        <dbReference type="ARBA" id="ARBA00022723"/>
    </source>
</evidence>
<dbReference type="AlphaFoldDB" id="A0A1A9V8Q8"/>
<reference evidence="3" key="1">
    <citation type="submission" date="2020-05" db="UniProtKB">
        <authorList>
            <consortium name="EnsemblMetazoa"/>
        </authorList>
    </citation>
    <scope>IDENTIFICATION</scope>
    <source>
        <strain evidence="3">TTRI</strain>
    </source>
</reference>
<dbReference type="GO" id="GO:0046872">
    <property type="term" value="F:metal ion binding"/>
    <property type="evidence" value="ECO:0007669"/>
    <property type="project" value="UniProtKB-KW"/>
</dbReference>
<sequence>MHENIDLSTKFDHFKSVYLMEKHRIDSYKKWPFDDNYPCSVVKMAEAGFFWSGNDKENDTATCFVCQKTLHGWESTDNPWKEHAKHAPQCQFVKYGRKEKDLLLDEFLVIFGVVFKSKMQRDVNRIKEEFKAEVSDELETFRTQK</sequence>
<dbReference type="SUPFAM" id="SSF57924">
    <property type="entry name" value="Inhibitor of apoptosis (IAP) repeat"/>
    <property type="match status" value="1"/>
</dbReference>
<evidence type="ECO:0000256" key="2">
    <source>
        <dbReference type="ARBA" id="ARBA00022833"/>
    </source>
</evidence>
<dbReference type="Gene3D" id="1.10.1170.10">
    <property type="entry name" value="Inhibitor Of Apoptosis Protein (2mihbC-IAP-1), Chain A"/>
    <property type="match status" value="1"/>
</dbReference>